<dbReference type="OrthoDB" id="5024156at2"/>
<dbReference type="PATRIC" id="fig|1397.4.peg.3700"/>
<feature type="transmembrane region" description="Helical" evidence="6">
    <location>
        <begin position="48"/>
        <end position="67"/>
    </location>
</feature>
<keyword evidence="5 6" id="KW-0472">Membrane</keyword>
<evidence type="ECO:0000313" key="7">
    <source>
        <dbReference type="EMBL" id="KLV21700.1"/>
    </source>
</evidence>
<dbReference type="RefSeq" id="WP_016204403.1">
    <property type="nucleotide sequence ID" value="NZ_JAGTPX020000007.1"/>
</dbReference>
<feature type="transmembrane region" description="Helical" evidence="6">
    <location>
        <begin position="155"/>
        <end position="179"/>
    </location>
</feature>
<dbReference type="InterPro" id="IPR019108">
    <property type="entry name" value="Caa3_assmbl_CtaG-rel"/>
</dbReference>
<keyword evidence="4 6" id="KW-1133">Transmembrane helix</keyword>
<dbReference type="Proteomes" id="UP000036045">
    <property type="component" value="Unassembled WGS sequence"/>
</dbReference>
<organism evidence="7 9">
    <name type="scientific">Niallia circulans</name>
    <name type="common">Bacillus circulans</name>
    <dbReference type="NCBI Taxonomy" id="1397"/>
    <lineage>
        <taxon>Bacteria</taxon>
        <taxon>Bacillati</taxon>
        <taxon>Bacillota</taxon>
        <taxon>Bacilli</taxon>
        <taxon>Bacillales</taxon>
        <taxon>Bacillaceae</taxon>
        <taxon>Niallia</taxon>
    </lineage>
</organism>
<proteinExistence type="predicted"/>
<sequence length="267" mass="30527">MDHNHIDSSGYSYLDYFFILVFVLMIILYIMGVVLSNRKHKKWSPYRTLSWLLGVLFVALAVVGPVAEQAHMDLKIHMLGHLFLGMLGPLLIALSAPMTLFLRTLSVKLARRFTQILKSYPVRIVSDPFIASLLNIGGLWVLYTTDLYAQMHGNLYLYVFIHVHVFIAGYLFTVSMIYIDPVAHRTSFLYRSIVLIIASGIHGILSKYIYAHPPKSVPISQAEMGGVLMYYGGDVIDIFLIFIFCYQWYISTNKRRVSDKSKLFLQS</sequence>
<comment type="caution">
    <text evidence="7">The sequence shown here is derived from an EMBL/GenBank/DDBJ whole genome shotgun (WGS) entry which is preliminary data.</text>
</comment>
<evidence type="ECO:0000313" key="8">
    <source>
        <dbReference type="EMBL" id="MBR8669547.1"/>
    </source>
</evidence>
<protein>
    <submittedName>
        <fullName evidence="8">Cytochrome c oxidase assembly protein</fullName>
    </submittedName>
    <submittedName>
        <fullName evidence="7">Membrane protein</fullName>
    </submittedName>
</protein>
<dbReference type="Pfam" id="PF09678">
    <property type="entry name" value="Caa3_CtaG"/>
    <property type="match status" value="1"/>
</dbReference>
<evidence type="ECO:0000256" key="3">
    <source>
        <dbReference type="ARBA" id="ARBA00022692"/>
    </source>
</evidence>
<name>A0A0J1KY28_NIACI</name>
<keyword evidence="3 6" id="KW-0812">Transmembrane</keyword>
<feature type="transmembrane region" description="Helical" evidence="6">
    <location>
        <begin position="188"/>
        <end position="210"/>
    </location>
</feature>
<evidence type="ECO:0000313" key="9">
    <source>
        <dbReference type="Proteomes" id="UP000036045"/>
    </source>
</evidence>
<dbReference type="EMBL" id="LDPH01000036">
    <property type="protein sequence ID" value="KLV21700.1"/>
    <property type="molecule type" value="Genomic_DNA"/>
</dbReference>
<comment type="subcellular location">
    <subcellularLocation>
        <location evidence="1">Cell membrane</location>
        <topology evidence="1">Multi-pass membrane protein</topology>
    </subcellularLocation>
</comment>
<dbReference type="GO" id="GO:0005886">
    <property type="term" value="C:plasma membrane"/>
    <property type="evidence" value="ECO:0007669"/>
    <property type="project" value="UniProtKB-SubCell"/>
</dbReference>
<dbReference type="EMBL" id="JAGTPX010000006">
    <property type="protein sequence ID" value="MBR8669547.1"/>
    <property type="molecule type" value="Genomic_DNA"/>
</dbReference>
<accession>A0A0J1KY28</accession>
<keyword evidence="2" id="KW-1003">Cell membrane</keyword>
<evidence type="ECO:0000256" key="4">
    <source>
        <dbReference type="ARBA" id="ARBA00022989"/>
    </source>
</evidence>
<feature type="transmembrane region" description="Helical" evidence="6">
    <location>
        <begin position="79"/>
        <end position="102"/>
    </location>
</feature>
<evidence type="ECO:0000256" key="5">
    <source>
        <dbReference type="ARBA" id="ARBA00023136"/>
    </source>
</evidence>
<evidence type="ECO:0000256" key="1">
    <source>
        <dbReference type="ARBA" id="ARBA00004651"/>
    </source>
</evidence>
<dbReference type="AlphaFoldDB" id="A0A0J1KY28"/>
<reference evidence="8" key="2">
    <citation type="submission" date="2021-04" db="EMBL/GenBank/DDBJ databases">
        <title>Genomic analysis of electroactive and textile dye degrading Bacillus circulans strain: DC10 isolated from constructed wetland-microbial fuel cells treating textile dye wastewaters.</title>
        <authorList>
            <person name="Patel D.U."/>
            <person name="Desai C.R."/>
        </authorList>
    </citation>
    <scope>NUCLEOTIDE SEQUENCE</scope>
    <source>
        <strain evidence="8">DC10</strain>
    </source>
</reference>
<evidence type="ECO:0000256" key="6">
    <source>
        <dbReference type="SAM" id="Phobius"/>
    </source>
</evidence>
<evidence type="ECO:0000256" key="2">
    <source>
        <dbReference type="ARBA" id="ARBA00022475"/>
    </source>
</evidence>
<feature type="transmembrane region" description="Helical" evidence="6">
    <location>
        <begin position="16"/>
        <end position="36"/>
    </location>
</feature>
<keyword evidence="9" id="KW-1185">Reference proteome</keyword>
<gene>
    <name evidence="7" type="ORF">ABW02_22900</name>
    <name evidence="8" type="ORF">KD144_08335</name>
</gene>
<feature type="transmembrane region" description="Helical" evidence="6">
    <location>
        <begin position="122"/>
        <end position="143"/>
    </location>
</feature>
<reference evidence="7 9" key="1">
    <citation type="submission" date="2015-05" db="EMBL/GenBank/DDBJ databases">
        <title>Whole genome sequence and identification of bacterial endophytes from Costus igneus.</title>
        <authorList>
            <person name="Lee Y.P."/>
            <person name="Gan H.M."/>
            <person name="Eng W."/>
            <person name="Wheatley M.S."/>
            <person name="Caraballo A."/>
            <person name="Polter S."/>
            <person name="Savka M.A."/>
            <person name="Hudson A.O."/>
        </authorList>
    </citation>
    <scope>NUCLEOTIDE SEQUENCE [LARGE SCALE GENOMIC DNA]</scope>
    <source>
        <strain evidence="7 9">RIT379</strain>
    </source>
</reference>
<feature type="transmembrane region" description="Helical" evidence="6">
    <location>
        <begin position="230"/>
        <end position="250"/>
    </location>
</feature>